<dbReference type="SMART" id="SM00382">
    <property type="entry name" value="AAA"/>
    <property type="match status" value="1"/>
</dbReference>
<dbReference type="InterPro" id="IPR027417">
    <property type="entry name" value="P-loop_NTPase"/>
</dbReference>
<dbReference type="RefSeq" id="WP_013313377.1">
    <property type="nucleotide sequence ID" value="NC_014484.1"/>
</dbReference>
<dbReference type="InterPro" id="IPR010230">
    <property type="entry name" value="FeS-cluster_ATPase_SufC"/>
</dbReference>
<dbReference type="CDD" id="cd03217">
    <property type="entry name" value="ABC_FeS_Assembly"/>
    <property type="match status" value="1"/>
</dbReference>
<dbReference type="Gene3D" id="3.40.50.300">
    <property type="entry name" value="P-loop containing nucleotide triphosphate hydrolases"/>
    <property type="match status" value="1"/>
</dbReference>
<evidence type="ECO:0000313" key="6">
    <source>
        <dbReference type="Proteomes" id="UP000001296"/>
    </source>
</evidence>
<organism evidence="5 6">
    <name type="scientific">Winmispira thermophila (strain ATCC 49972 / DSM 6192 / RI 19.B1)</name>
    <name type="common">Spirochaeta thermophila</name>
    <dbReference type="NCBI Taxonomy" id="665571"/>
    <lineage>
        <taxon>Bacteria</taxon>
        <taxon>Pseudomonadati</taxon>
        <taxon>Spirochaetota</taxon>
        <taxon>Spirochaetia</taxon>
        <taxon>Winmispirales</taxon>
        <taxon>Winmispiraceae</taxon>
        <taxon>Winmispira</taxon>
    </lineage>
</organism>
<name>E0RQN2_WINT6</name>
<dbReference type="PROSITE" id="PS50893">
    <property type="entry name" value="ABC_TRANSPORTER_2"/>
    <property type="match status" value="1"/>
</dbReference>
<reference key="1">
    <citation type="submission" date="2009-08" db="EMBL/GenBank/DDBJ databases">
        <title>The genome sequence of Spirochaeta thermophila DSM6192.</title>
        <authorList>
            <person name="Angelov A."/>
            <person name="Mientus M."/>
            <person name="Wittenberg S."/>
            <person name="Lehmann R."/>
            <person name="Liesegang H."/>
            <person name="Daniel R."/>
            <person name="Liebl W."/>
        </authorList>
    </citation>
    <scope>NUCLEOTIDE SEQUENCE</scope>
    <source>
        <strain>DSM 6192</strain>
    </source>
</reference>
<comment type="similarity">
    <text evidence="1">Belongs to the ABC transporter superfamily. Ycf16 family.</text>
</comment>
<evidence type="ECO:0000256" key="3">
    <source>
        <dbReference type="ARBA" id="ARBA00022840"/>
    </source>
</evidence>
<dbReference type="Pfam" id="PF00005">
    <property type="entry name" value="ABC_tran"/>
    <property type="match status" value="1"/>
</dbReference>
<dbReference type="PaxDb" id="665571-STHERM_c05710"/>
<dbReference type="PANTHER" id="PTHR43204">
    <property type="entry name" value="ABC TRANSPORTER I FAMILY MEMBER 6, CHLOROPLASTIC"/>
    <property type="match status" value="1"/>
</dbReference>
<keyword evidence="2" id="KW-0547">Nucleotide-binding</keyword>
<evidence type="ECO:0000256" key="2">
    <source>
        <dbReference type="ARBA" id="ARBA00022741"/>
    </source>
</evidence>
<dbReference type="GO" id="GO:0016887">
    <property type="term" value="F:ATP hydrolysis activity"/>
    <property type="evidence" value="ECO:0007669"/>
    <property type="project" value="InterPro"/>
</dbReference>
<dbReference type="Proteomes" id="UP000001296">
    <property type="component" value="Chromosome"/>
</dbReference>
<dbReference type="HOGENOM" id="CLU_000604_48_1_12"/>
<protein>
    <submittedName>
        <fullName evidence="5">Transporter</fullName>
    </submittedName>
</protein>
<dbReference type="SUPFAM" id="SSF52540">
    <property type="entry name" value="P-loop containing nucleoside triphosphate hydrolases"/>
    <property type="match status" value="1"/>
</dbReference>
<reference evidence="5 6" key="2">
    <citation type="journal article" date="2010" name="J. Bacteriol.">
        <title>Genome sequence of the polysaccharide-degrading, thermophilic anaerobe Spirochaeta thermophila DSM 6192.</title>
        <authorList>
            <person name="Angelov A."/>
            <person name="Liebl S."/>
            <person name="Ballschmiter M."/>
            <person name="Bomeke M."/>
            <person name="Lehmann R."/>
            <person name="Liesegang H."/>
            <person name="Daniel R."/>
            <person name="Liebl W."/>
        </authorList>
    </citation>
    <scope>NUCLEOTIDE SEQUENCE [LARGE SCALE GENOMIC DNA]</scope>
    <source>
        <strain evidence="6">ATCC 49972 / DSM 6192 / RI 19.B1</strain>
    </source>
</reference>
<dbReference type="InterPro" id="IPR017871">
    <property type="entry name" value="ABC_transporter-like_CS"/>
</dbReference>
<dbReference type="PANTHER" id="PTHR43204:SF1">
    <property type="entry name" value="ABC TRANSPORTER I FAMILY MEMBER 6, CHLOROPLASTIC"/>
    <property type="match status" value="1"/>
</dbReference>
<evidence type="ECO:0000313" key="5">
    <source>
        <dbReference type="EMBL" id="ADN01536.1"/>
    </source>
</evidence>
<dbReference type="eggNOG" id="COG0396">
    <property type="taxonomic scope" value="Bacteria"/>
</dbReference>
<dbReference type="InterPro" id="IPR003593">
    <property type="entry name" value="AAA+_ATPase"/>
</dbReference>
<proteinExistence type="inferred from homology"/>
<gene>
    <name evidence="5" type="ordered locus">STHERM_c05710</name>
</gene>
<dbReference type="InterPro" id="IPR003439">
    <property type="entry name" value="ABC_transporter-like_ATP-bd"/>
</dbReference>
<dbReference type="PROSITE" id="PS00211">
    <property type="entry name" value="ABC_TRANSPORTER_1"/>
    <property type="match status" value="1"/>
</dbReference>
<evidence type="ECO:0000259" key="4">
    <source>
        <dbReference type="PROSITE" id="PS50893"/>
    </source>
</evidence>
<keyword evidence="3" id="KW-0067">ATP-binding</keyword>
<sequence>MAELRIEGLRAEIEGKPILQGVDLVLRTGEVHALMGPNGSGKSTLAHVIMGHPSYTVTGGRILLDGEDVLELPPEERAVRGLFLGFQYPAEVSGLTTGKFVKRVLEKHPARNMPVTQMIKELKEALTRMGLSQEFINRSLNEGFSGGEKKRMEIVQMLMLRPRFAILDEIDSGLDIDALKDVAEGINSLRGPEFCAFVITHYQRILEHVHPDFVHIMYRGRILTSGGRDLVETLEAKGYEWLRKEFGIEEDEHEYVHN</sequence>
<evidence type="ECO:0000256" key="1">
    <source>
        <dbReference type="ARBA" id="ARBA00006216"/>
    </source>
</evidence>
<dbReference type="AlphaFoldDB" id="E0RQN2"/>
<accession>E0RQN2</accession>
<dbReference type="NCBIfam" id="TIGR01978">
    <property type="entry name" value="sufC"/>
    <property type="match status" value="1"/>
</dbReference>
<dbReference type="KEGG" id="sta:STHERM_c05710"/>
<dbReference type="GO" id="GO:0005524">
    <property type="term" value="F:ATP binding"/>
    <property type="evidence" value="ECO:0007669"/>
    <property type="project" value="UniProtKB-KW"/>
</dbReference>
<dbReference type="EMBL" id="CP001698">
    <property type="protein sequence ID" value="ADN01536.1"/>
    <property type="molecule type" value="Genomic_DNA"/>
</dbReference>
<feature type="domain" description="ABC transporter" evidence="4">
    <location>
        <begin position="4"/>
        <end position="244"/>
    </location>
</feature>